<keyword evidence="10" id="KW-1133">Transmembrane helix</keyword>
<keyword evidence="8" id="KW-0418">Kinase</keyword>
<dbReference type="EMBL" id="DS113903">
    <property type="protein sequence ID" value="EAX93589.1"/>
    <property type="molecule type" value="Genomic_DNA"/>
</dbReference>
<keyword evidence="13" id="KW-1015">Disulfide bond</keyword>
<evidence type="ECO:0000256" key="3">
    <source>
        <dbReference type="ARBA" id="ARBA00022475"/>
    </source>
</evidence>
<proteinExistence type="predicted"/>
<dbReference type="GO" id="GO:0004714">
    <property type="term" value="F:transmembrane receptor protein tyrosine kinase activity"/>
    <property type="evidence" value="ECO:0007669"/>
    <property type="project" value="UniProtKB-EC"/>
</dbReference>
<dbReference type="KEGG" id="tva:4751309"/>
<comment type="subcellular location">
    <subcellularLocation>
        <location evidence="1">Cell membrane</location>
        <topology evidence="1">Single-pass type I membrane protein</topology>
    </subcellularLocation>
</comment>
<evidence type="ECO:0000256" key="15">
    <source>
        <dbReference type="ARBA" id="ARBA00023180"/>
    </source>
</evidence>
<keyword evidence="18" id="KW-1185">Reference proteome</keyword>
<evidence type="ECO:0000256" key="11">
    <source>
        <dbReference type="ARBA" id="ARBA00023136"/>
    </source>
</evidence>
<dbReference type="Pfam" id="PF12810">
    <property type="entry name" value="ALK_LTK_GRD"/>
    <property type="match status" value="1"/>
</dbReference>
<keyword evidence="4" id="KW-0808">Transferase</keyword>
<evidence type="ECO:0000256" key="14">
    <source>
        <dbReference type="ARBA" id="ARBA00023170"/>
    </source>
</evidence>
<accession>A2FNC6</accession>
<feature type="domain" description="ALK/LTK-like glycine-rich" evidence="16">
    <location>
        <begin position="5"/>
        <end position="139"/>
    </location>
</feature>
<evidence type="ECO:0000256" key="1">
    <source>
        <dbReference type="ARBA" id="ARBA00004251"/>
    </source>
</evidence>
<gene>
    <name evidence="17" type="ORF">TVAG_407730</name>
</gene>
<evidence type="ECO:0000256" key="13">
    <source>
        <dbReference type="ARBA" id="ARBA00023157"/>
    </source>
</evidence>
<dbReference type="VEuPathDB" id="TrichDB:TVAGG3_0048410"/>
<keyword evidence="9" id="KW-0067">ATP-binding</keyword>
<evidence type="ECO:0000256" key="2">
    <source>
        <dbReference type="ARBA" id="ARBA00011902"/>
    </source>
</evidence>
<reference evidence="17" key="2">
    <citation type="journal article" date="2007" name="Science">
        <title>Draft genome sequence of the sexually transmitted pathogen Trichomonas vaginalis.</title>
        <authorList>
            <person name="Carlton J.M."/>
            <person name="Hirt R.P."/>
            <person name="Silva J.C."/>
            <person name="Delcher A.L."/>
            <person name="Schatz M."/>
            <person name="Zhao Q."/>
            <person name="Wortman J.R."/>
            <person name="Bidwell S.L."/>
            <person name="Alsmark U.C.M."/>
            <person name="Besteiro S."/>
            <person name="Sicheritz-Ponten T."/>
            <person name="Noel C.J."/>
            <person name="Dacks J.B."/>
            <person name="Foster P.G."/>
            <person name="Simillion C."/>
            <person name="Van de Peer Y."/>
            <person name="Miranda-Saavedra D."/>
            <person name="Barton G.J."/>
            <person name="Westrop G.D."/>
            <person name="Mueller S."/>
            <person name="Dessi D."/>
            <person name="Fiori P.L."/>
            <person name="Ren Q."/>
            <person name="Paulsen I."/>
            <person name="Zhang H."/>
            <person name="Bastida-Corcuera F.D."/>
            <person name="Simoes-Barbosa A."/>
            <person name="Brown M.T."/>
            <person name="Hayes R.D."/>
            <person name="Mukherjee M."/>
            <person name="Okumura C.Y."/>
            <person name="Schneider R."/>
            <person name="Smith A.J."/>
            <person name="Vanacova S."/>
            <person name="Villalvazo M."/>
            <person name="Haas B.J."/>
            <person name="Pertea M."/>
            <person name="Feldblyum T.V."/>
            <person name="Utterback T.R."/>
            <person name="Shu C.L."/>
            <person name="Osoegawa K."/>
            <person name="de Jong P.J."/>
            <person name="Hrdy I."/>
            <person name="Horvathova L."/>
            <person name="Zubacova Z."/>
            <person name="Dolezal P."/>
            <person name="Malik S.B."/>
            <person name="Logsdon J.M. Jr."/>
            <person name="Henze K."/>
            <person name="Gupta A."/>
            <person name="Wang C.C."/>
            <person name="Dunne R.L."/>
            <person name="Upcroft J.A."/>
            <person name="Upcroft P."/>
            <person name="White O."/>
            <person name="Salzberg S.L."/>
            <person name="Tang P."/>
            <person name="Chiu C.-H."/>
            <person name="Lee Y.-S."/>
            <person name="Embley T.M."/>
            <person name="Coombs G.H."/>
            <person name="Mottram J.C."/>
            <person name="Tachezy J."/>
            <person name="Fraser-Liggett C.M."/>
            <person name="Johnson P.J."/>
        </authorList>
    </citation>
    <scope>NUCLEOTIDE SEQUENCE [LARGE SCALE GENOMIC DNA]</scope>
    <source>
        <strain evidence="17">G3</strain>
    </source>
</reference>
<protein>
    <recommendedName>
        <fullName evidence="2">receptor protein-tyrosine kinase</fullName>
        <ecNumber evidence="2">2.7.10.1</ecNumber>
    </recommendedName>
</protein>
<dbReference type="EC" id="2.7.10.1" evidence="2"/>
<keyword evidence="14" id="KW-0675">Receptor</keyword>
<keyword evidence="7" id="KW-0547">Nucleotide-binding</keyword>
<keyword evidence="5" id="KW-0812">Transmembrane</keyword>
<keyword evidence="6" id="KW-0732">Signal</keyword>
<evidence type="ECO:0000259" key="16">
    <source>
        <dbReference type="Pfam" id="PF12810"/>
    </source>
</evidence>
<sequence length="168" mass="17550">MISLSTGGTQTSGGLGSNYTGYYGGFGYGGDCRNPYHGSGGGSGYYGGGSGGMASSQVTSGSGGSSYVSGYKGCRAIARRSTENNIDHEDSSIHYSGITFYHPEILDGKAEIPCPDPASSNSCTERGHYGNGYARITVLEQHDPITIMQCSPMLYYASIAMFNLIIIS</sequence>
<evidence type="ECO:0000256" key="4">
    <source>
        <dbReference type="ARBA" id="ARBA00022679"/>
    </source>
</evidence>
<evidence type="ECO:0000256" key="9">
    <source>
        <dbReference type="ARBA" id="ARBA00022840"/>
    </source>
</evidence>
<dbReference type="InterPro" id="IPR055163">
    <property type="entry name" value="ALK/LTK-like_GRD"/>
</dbReference>
<organism evidence="17 18">
    <name type="scientific">Trichomonas vaginalis (strain ATCC PRA-98 / G3)</name>
    <dbReference type="NCBI Taxonomy" id="412133"/>
    <lineage>
        <taxon>Eukaryota</taxon>
        <taxon>Metamonada</taxon>
        <taxon>Parabasalia</taxon>
        <taxon>Trichomonadida</taxon>
        <taxon>Trichomonadidae</taxon>
        <taxon>Trichomonas</taxon>
    </lineage>
</organism>
<dbReference type="GO" id="GO:0005886">
    <property type="term" value="C:plasma membrane"/>
    <property type="evidence" value="ECO:0007669"/>
    <property type="project" value="UniProtKB-SubCell"/>
</dbReference>
<evidence type="ECO:0000313" key="17">
    <source>
        <dbReference type="EMBL" id="EAX93589.1"/>
    </source>
</evidence>
<evidence type="ECO:0000256" key="5">
    <source>
        <dbReference type="ARBA" id="ARBA00022692"/>
    </source>
</evidence>
<dbReference type="RefSeq" id="XP_001306519.1">
    <property type="nucleotide sequence ID" value="XM_001306518.1"/>
</dbReference>
<dbReference type="VEuPathDB" id="TrichDB:TVAG_407730"/>
<keyword evidence="11" id="KW-0472">Membrane</keyword>
<evidence type="ECO:0000256" key="6">
    <source>
        <dbReference type="ARBA" id="ARBA00022729"/>
    </source>
</evidence>
<keyword evidence="15" id="KW-0325">Glycoprotein</keyword>
<dbReference type="Proteomes" id="UP000001542">
    <property type="component" value="Unassembled WGS sequence"/>
</dbReference>
<keyword evidence="12" id="KW-0829">Tyrosine-protein kinase</keyword>
<keyword evidence="3" id="KW-1003">Cell membrane</keyword>
<evidence type="ECO:0000256" key="7">
    <source>
        <dbReference type="ARBA" id="ARBA00022741"/>
    </source>
</evidence>
<name>A2FNC6_TRIV3</name>
<dbReference type="AlphaFoldDB" id="A2FNC6"/>
<dbReference type="GO" id="GO:0005524">
    <property type="term" value="F:ATP binding"/>
    <property type="evidence" value="ECO:0007669"/>
    <property type="project" value="UniProtKB-KW"/>
</dbReference>
<evidence type="ECO:0000256" key="12">
    <source>
        <dbReference type="ARBA" id="ARBA00023137"/>
    </source>
</evidence>
<dbReference type="InParanoid" id="A2FNC6"/>
<evidence type="ECO:0000256" key="10">
    <source>
        <dbReference type="ARBA" id="ARBA00022989"/>
    </source>
</evidence>
<reference evidence="17" key="1">
    <citation type="submission" date="2006-10" db="EMBL/GenBank/DDBJ databases">
        <authorList>
            <person name="Amadeo P."/>
            <person name="Zhao Q."/>
            <person name="Wortman J."/>
            <person name="Fraser-Liggett C."/>
            <person name="Carlton J."/>
        </authorList>
    </citation>
    <scope>NUCLEOTIDE SEQUENCE</scope>
    <source>
        <strain evidence="17">G3</strain>
    </source>
</reference>
<evidence type="ECO:0000313" key="18">
    <source>
        <dbReference type="Proteomes" id="UP000001542"/>
    </source>
</evidence>
<evidence type="ECO:0000256" key="8">
    <source>
        <dbReference type="ARBA" id="ARBA00022777"/>
    </source>
</evidence>